<protein>
    <submittedName>
        <fullName evidence="1">Uncharacterized protein</fullName>
    </submittedName>
</protein>
<comment type="caution">
    <text evidence="1">The sequence shown here is derived from an EMBL/GenBank/DDBJ whole genome shotgun (WGS) entry which is preliminary data.</text>
</comment>
<proteinExistence type="predicted"/>
<reference evidence="1 2" key="1">
    <citation type="submission" date="2024-09" db="EMBL/GenBank/DDBJ databases">
        <title>Rethinking Asexuality: The Enigmatic Case of Functional Sexual Genes in Lepraria (Stereocaulaceae).</title>
        <authorList>
            <person name="Doellman M."/>
            <person name="Sun Y."/>
            <person name="Barcenas-Pena A."/>
            <person name="Lumbsch H.T."/>
            <person name="Grewe F."/>
        </authorList>
    </citation>
    <scope>NUCLEOTIDE SEQUENCE [LARGE SCALE GENOMIC DNA]</scope>
    <source>
        <strain evidence="1 2">Mercado 3170</strain>
    </source>
</reference>
<dbReference type="Proteomes" id="UP001590950">
    <property type="component" value="Unassembled WGS sequence"/>
</dbReference>
<name>A0ABR4A875_9LECA</name>
<evidence type="ECO:0000313" key="2">
    <source>
        <dbReference type="Proteomes" id="UP001590950"/>
    </source>
</evidence>
<organism evidence="1 2">
    <name type="scientific">Stereocaulon virgatum</name>
    <dbReference type="NCBI Taxonomy" id="373712"/>
    <lineage>
        <taxon>Eukaryota</taxon>
        <taxon>Fungi</taxon>
        <taxon>Dikarya</taxon>
        <taxon>Ascomycota</taxon>
        <taxon>Pezizomycotina</taxon>
        <taxon>Lecanoromycetes</taxon>
        <taxon>OSLEUM clade</taxon>
        <taxon>Lecanoromycetidae</taxon>
        <taxon>Lecanorales</taxon>
        <taxon>Lecanorineae</taxon>
        <taxon>Stereocaulaceae</taxon>
        <taxon>Stereocaulon</taxon>
    </lineage>
</organism>
<accession>A0ABR4A875</accession>
<keyword evidence="2" id="KW-1185">Reference proteome</keyword>
<evidence type="ECO:0000313" key="1">
    <source>
        <dbReference type="EMBL" id="KAL2041295.1"/>
    </source>
</evidence>
<sequence length="175" mass="19526">MTLRYTGGMTASYDSNKAQAMRNTAEAFCKAFIAGSPPSETLDNCFTSDAKILEHGPTWATTRLPFLGITFQGRSSQKFANAELKNTCDDYYALLASVLSFHPYDDTMPPKDDFMVDPKRGTVTIKLHAKFASVKTGKSWEEDFIYLLSDFDENYKIGSQELWADPLSAWMAVGD</sequence>
<gene>
    <name evidence="1" type="ORF">N7G274_005677</name>
</gene>
<dbReference type="EMBL" id="JBEFKJ010000017">
    <property type="protein sequence ID" value="KAL2041295.1"/>
    <property type="molecule type" value="Genomic_DNA"/>
</dbReference>